<dbReference type="Gene3D" id="3.40.109.10">
    <property type="entry name" value="NADH Oxidase"/>
    <property type="match status" value="1"/>
</dbReference>
<dbReference type="Gene3D" id="3.30.420.180">
    <property type="entry name" value="CobE/GbiG C-terminal domain"/>
    <property type="match status" value="1"/>
</dbReference>
<dbReference type="GO" id="GO:0102919">
    <property type="term" value="F:5,6-dimethylbenzimidazole synthase activity"/>
    <property type="evidence" value="ECO:0007669"/>
    <property type="project" value="UniProtKB-EC"/>
</dbReference>
<dbReference type="NCBIfam" id="TIGR02476">
    <property type="entry name" value="BluB"/>
    <property type="match status" value="1"/>
</dbReference>
<evidence type="ECO:0000256" key="3">
    <source>
        <dbReference type="ARBA" id="ARBA00023002"/>
    </source>
</evidence>
<dbReference type="SUPFAM" id="SSF159664">
    <property type="entry name" value="CobE/GbiG C-terminal domain-like"/>
    <property type="match status" value="1"/>
</dbReference>
<dbReference type="PANTHER" id="PTHR23026">
    <property type="entry name" value="NADPH NITROREDUCTASE"/>
    <property type="match status" value="1"/>
</dbReference>
<dbReference type="EMBL" id="CP071796">
    <property type="protein sequence ID" value="QTD46837.1"/>
    <property type="molecule type" value="Genomic_DNA"/>
</dbReference>
<evidence type="ECO:0000259" key="4">
    <source>
        <dbReference type="Pfam" id="PF00881"/>
    </source>
</evidence>
<dbReference type="Pfam" id="PF01890">
    <property type="entry name" value="CbiG_C"/>
    <property type="match status" value="1"/>
</dbReference>
<dbReference type="EC" id="1.13.11.79" evidence="6"/>
<evidence type="ECO:0000313" key="7">
    <source>
        <dbReference type="Proteomes" id="UP000663903"/>
    </source>
</evidence>
<dbReference type="RefSeq" id="WP_208010735.1">
    <property type="nucleotide sequence ID" value="NZ_CP071796.1"/>
</dbReference>
<protein>
    <submittedName>
        <fullName evidence="6">5,6-dimethylbenzimidazole synthase</fullName>
        <ecNumber evidence="6">1.13.11.79</ecNumber>
    </submittedName>
</protein>
<sequence>MKIALGLGCDRGTPAATLAQAVDEALAQAGATLADVVAVASIDLKVDEAGMRELAAQHRWRVCYYSAAQLAAVPVPNPSEVVRQYTGTPSVSEAAALLAAGQGGAPAPVAALRVEKHKLRGPDGKNATVSIAEIPETTVEKPVFDSNFGDLPSGPIFGDAEQQALQRIMAARRDMRHFTPGAALDPAVLAALLQAAHQGPSVGLMQPWRLIHVRDDALRVQIAQLVDRERQATAQALEQAEGRGQPFLALKVEGIREAAALLAVVQAPDDGTLFGRRTLPREMALLSTGCAMQNLWLAARAHNLGLGWVSLIEPEPLAALLHLPEGAQPLGLLCIGPVPAFYAAPMLAQVSWRTPRPLHELCFDNRWGQELPIGG</sequence>
<evidence type="ECO:0000313" key="6">
    <source>
        <dbReference type="EMBL" id="QTD46837.1"/>
    </source>
</evidence>
<keyword evidence="2" id="KW-0288">FMN</keyword>
<dbReference type="KEGG" id="otd:J1M35_08180"/>
<keyword evidence="7" id="KW-1185">Reference proteome</keyword>
<dbReference type="InterPro" id="IPR050627">
    <property type="entry name" value="Nitroreductase/BluB"/>
</dbReference>
<keyword evidence="1" id="KW-0285">Flavoprotein</keyword>
<feature type="domain" description="Nitroreductase" evidence="4">
    <location>
        <begin position="170"/>
        <end position="336"/>
    </location>
</feature>
<dbReference type="InterPro" id="IPR036518">
    <property type="entry name" value="CobE/GbiG_C_sf"/>
</dbReference>
<dbReference type="GO" id="GO:0009236">
    <property type="term" value="P:cobalamin biosynthetic process"/>
    <property type="evidence" value="ECO:0007669"/>
    <property type="project" value="InterPro"/>
</dbReference>
<dbReference type="InterPro" id="IPR029479">
    <property type="entry name" value="Nitroreductase"/>
</dbReference>
<evidence type="ECO:0000256" key="1">
    <source>
        <dbReference type="ARBA" id="ARBA00022630"/>
    </source>
</evidence>
<organism evidence="6 7">
    <name type="scientific">Ottowia testudinis</name>
    <dbReference type="NCBI Taxonomy" id="2816950"/>
    <lineage>
        <taxon>Bacteria</taxon>
        <taxon>Pseudomonadati</taxon>
        <taxon>Pseudomonadota</taxon>
        <taxon>Betaproteobacteria</taxon>
        <taxon>Burkholderiales</taxon>
        <taxon>Comamonadaceae</taxon>
        <taxon>Ottowia</taxon>
    </lineage>
</organism>
<dbReference type="InterPro" id="IPR012825">
    <property type="entry name" value="BluB"/>
</dbReference>
<dbReference type="SUPFAM" id="SSF55469">
    <property type="entry name" value="FMN-dependent nitroreductase-like"/>
    <property type="match status" value="1"/>
</dbReference>
<dbReference type="InterPro" id="IPR002750">
    <property type="entry name" value="CobE/GbiG_C"/>
</dbReference>
<dbReference type="AlphaFoldDB" id="A0A975CKT3"/>
<accession>A0A975CKT3</accession>
<name>A0A975CKT3_9BURK</name>
<dbReference type="Proteomes" id="UP000663903">
    <property type="component" value="Chromosome"/>
</dbReference>
<dbReference type="PANTHER" id="PTHR23026:SF90">
    <property type="entry name" value="IODOTYROSINE DEIODINASE 1"/>
    <property type="match status" value="1"/>
</dbReference>
<evidence type="ECO:0000259" key="5">
    <source>
        <dbReference type="Pfam" id="PF01890"/>
    </source>
</evidence>
<keyword evidence="3 6" id="KW-0560">Oxidoreductase</keyword>
<reference evidence="6" key="1">
    <citation type="submission" date="2021-03" db="EMBL/GenBank/DDBJ databases">
        <title>Ottowia sp. 27C isolated from the cloaca of a Giant Asian pond turtle (Heosemys grandis).</title>
        <authorList>
            <person name="Spergser J."/>
            <person name="Busse H.-J."/>
        </authorList>
    </citation>
    <scope>NUCLEOTIDE SEQUENCE</scope>
    <source>
        <strain evidence="6">27C</strain>
    </source>
</reference>
<proteinExistence type="predicted"/>
<feature type="domain" description="CobE/GbiG C-terminal" evidence="5">
    <location>
        <begin position="3"/>
        <end position="132"/>
    </location>
</feature>
<evidence type="ECO:0000256" key="2">
    <source>
        <dbReference type="ARBA" id="ARBA00022643"/>
    </source>
</evidence>
<dbReference type="InterPro" id="IPR000415">
    <property type="entry name" value="Nitroreductase-like"/>
</dbReference>
<gene>
    <name evidence="6" type="primary">bluB</name>
    <name evidence="6" type="ORF">J1M35_08180</name>
</gene>
<dbReference type="Pfam" id="PF00881">
    <property type="entry name" value="Nitroreductase"/>
    <property type="match status" value="1"/>
</dbReference>